<dbReference type="Proteomes" id="UP000762676">
    <property type="component" value="Unassembled WGS sequence"/>
</dbReference>
<dbReference type="EMBL" id="BMAT01008389">
    <property type="protein sequence ID" value="GFR83926.1"/>
    <property type="molecule type" value="Genomic_DNA"/>
</dbReference>
<sequence length="107" mass="12068">MNVNTEDVIKPSKPERNRTRGLRVLARGCRLNNVRGRGLAVALGSLTERSGDRVRARHAGYKFLGKATYTHLFRGFGCEMSTRLTCSEMPCLYTGLMRFYCCSSVSW</sequence>
<organism evidence="1 2">
    <name type="scientific">Elysia marginata</name>
    <dbReference type="NCBI Taxonomy" id="1093978"/>
    <lineage>
        <taxon>Eukaryota</taxon>
        <taxon>Metazoa</taxon>
        <taxon>Spiralia</taxon>
        <taxon>Lophotrochozoa</taxon>
        <taxon>Mollusca</taxon>
        <taxon>Gastropoda</taxon>
        <taxon>Heterobranchia</taxon>
        <taxon>Euthyneura</taxon>
        <taxon>Panpulmonata</taxon>
        <taxon>Sacoglossa</taxon>
        <taxon>Placobranchoidea</taxon>
        <taxon>Plakobranchidae</taxon>
        <taxon>Elysia</taxon>
    </lineage>
</organism>
<reference evidence="1 2" key="1">
    <citation type="journal article" date="2021" name="Elife">
        <title>Chloroplast acquisition without the gene transfer in kleptoplastic sea slugs, Plakobranchus ocellatus.</title>
        <authorList>
            <person name="Maeda T."/>
            <person name="Takahashi S."/>
            <person name="Yoshida T."/>
            <person name="Shimamura S."/>
            <person name="Takaki Y."/>
            <person name="Nagai Y."/>
            <person name="Toyoda A."/>
            <person name="Suzuki Y."/>
            <person name="Arimoto A."/>
            <person name="Ishii H."/>
            <person name="Satoh N."/>
            <person name="Nishiyama T."/>
            <person name="Hasebe M."/>
            <person name="Maruyama T."/>
            <person name="Minagawa J."/>
            <person name="Obokata J."/>
            <person name="Shigenobu S."/>
        </authorList>
    </citation>
    <scope>NUCLEOTIDE SEQUENCE [LARGE SCALE GENOMIC DNA]</scope>
</reference>
<dbReference type="AlphaFoldDB" id="A0AAV4GFK2"/>
<gene>
    <name evidence="1" type="ORF">ElyMa_004137200</name>
</gene>
<comment type="caution">
    <text evidence="1">The sequence shown here is derived from an EMBL/GenBank/DDBJ whole genome shotgun (WGS) entry which is preliminary data.</text>
</comment>
<accession>A0AAV4GFK2</accession>
<keyword evidence="2" id="KW-1185">Reference proteome</keyword>
<evidence type="ECO:0000313" key="2">
    <source>
        <dbReference type="Proteomes" id="UP000762676"/>
    </source>
</evidence>
<evidence type="ECO:0000313" key="1">
    <source>
        <dbReference type="EMBL" id="GFR83926.1"/>
    </source>
</evidence>
<proteinExistence type="predicted"/>
<protein>
    <submittedName>
        <fullName evidence="1">Uncharacterized protein</fullName>
    </submittedName>
</protein>
<name>A0AAV4GFK2_9GAST</name>